<gene>
    <name evidence="1" type="ORF">PRRU23_10700</name>
</gene>
<name>A0AA37MDG6_SEGBR</name>
<proteinExistence type="predicted"/>
<protein>
    <submittedName>
        <fullName evidence="1">Uncharacterized protein</fullName>
    </submittedName>
</protein>
<evidence type="ECO:0000313" key="1">
    <source>
        <dbReference type="EMBL" id="GJG27370.1"/>
    </source>
</evidence>
<dbReference type="RefSeq" id="WP_006282525.1">
    <property type="nucleotide sequence ID" value="NZ_BPTR01000001.1"/>
</dbReference>
<evidence type="ECO:0000313" key="2">
    <source>
        <dbReference type="Proteomes" id="UP000887043"/>
    </source>
</evidence>
<accession>A0AA37MDG6</accession>
<organism evidence="1 2">
    <name type="scientific">Segatella bryantii</name>
    <name type="common">Prevotella bryantii</name>
    <dbReference type="NCBI Taxonomy" id="77095"/>
    <lineage>
        <taxon>Bacteria</taxon>
        <taxon>Pseudomonadati</taxon>
        <taxon>Bacteroidota</taxon>
        <taxon>Bacteroidia</taxon>
        <taxon>Bacteroidales</taxon>
        <taxon>Prevotellaceae</taxon>
        <taxon>Segatella</taxon>
    </lineage>
</organism>
<dbReference type="AlphaFoldDB" id="A0AA37MDG6"/>
<reference evidence="1" key="1">
    <citation type="submission" date="2021-08" db="EMBL/GenBank/DDBJ databases">
        <title>Prevotella lacticifex sp. nov., isolated from rumen of cow.</title>
        <authorList>
            <person name="Shinkai T."/>
            <person name="Ikeyama N."/>
            <person name="Kumagai M."/>
            <person name="Ohmori H."/>
            <person name="Sakamoto M."/>
            <person name="Ohkuma M."/>
            <person name="Mitsumori M."/>
        </authorList>
    </citation>
    <scope>NUCLEOTIDE SEQUENCE</scope>
    <source>
        <strain evidence="1">DSM 11371</strain>
    </source>
</reference>
<dbReference type="Proteomes" id="UP000887043">
    <property type="component" value="Unassembled WGS sequence"/>
</dbReference>
<comment type="caution">
    <text evidence="1">The sequence shown here is derived from an EMBL/GenBank/DDBJ whole genome shotgun (WGS) entry which is preliminary data.</text>
</comment>
<dbReference type="EMBL" id="BPTR01000001">
    <property type="protein sequence ID" value="GJG27370.1"/>
    <property type="molecule type" value="Genomic_DNA"/>
</dbReference>
<sequence length="233" mass="27541">MDREVLFEKFLEDCKNRKEWCGQGNPNADILIIGKEPHNDYFISDEEEITRRLLEQENICRSGFGEAPRDSKNPTWCNYQMLIENVYRPQKVFNPALFDFEKYAFTTEINTIFRPKAVLDAETRNNIDKRLCFFKDSEFINSFPVIILACNNFISNDKESGFLINNTFGVKFDGKERGEHKEKTRGHWFYTHHSDNGEKLVIHTRQLSFLFDYSLLEHITDEIKEHLRKLGLI</sequence>